<protein>
    <submittedName>
        <fullName evidence="7">N-acyl homoserine lactonase family protein</fullName>
    </submittedName>
</protein>
<proteinExistence type="inferred from homology"/>
<dbReference type="SMART" id="SM00849">
    <property type="entry name" value="Lactamase_B"/>
    <property type="match status" value="1"/>
</dbReference>
<evidence type="ECO:0000256" key="4">
    <source>
        <dbReference type="ARBA" id="ARBA00022801"/>
    </source>
</evidence>
<dbReference type="SUPFAM" id="SSF56281">
    <property type="entry name" value="Metallo-hydrolase/oxidoreductase"/>
    <property type="match status" value="1"/>
</dbReference>
<evidence type="ECO:0000256" key="2">
    <source>
        <dbReference type="ARBA" id="ARBA00007749"/>
    </source>
</evidence>
<name>A0A934IRJ2_9HYPH</name>
<keyword evidence="4" id="KW-0378">Hydrolase</keyword>
<gene>
    <name evidence="7" type="ORF">JCR33_16625</name>
</gene>
<evidence type="ECO:0000313" key="8">
    <source>
        <dbReference type="Proteomes" id="UP000609531"/>
    </source>
</evidence>
<dbReference type="GO" id="GO:0016787">
    <property type="term" value="F:hydrolase activity"/>
    <property type="evidence" value="ECO:0007669"/>
    <property type="project" value="UniProtKB-KW"/>
</dbReference>
<dbReference type="Pfam" id="PF00753">
    <property type="entry name" value="Lactamase_B"/>
    <property type="match status" value="1"/>
</dbReference>
<comment type="cofactor">
    <cofactor evidence="1">
        <name>Zn(2+)</name>
        <dbReference type="ChEBI" id="CHEBI:29105"/>
    </cofactor>
</comment>
<dbReference type="EMBL" id="JAEKJA010000015">
    <property type="protein sequence ID" value="MBJ3777335.1"/>
    <property type="molecule type" value="Genomic_DNA"/>
</dbReference>
<evidence type="ECO:0000256" key="1">
    <source>
        <dbReference type="ARBA" id="ARBA00001947"/>
    </source>
</evidence>
<dbReference type="InterPro" id="IPR051013">
    <property type="entry name" value="MBL_superfamily_lactonases"/>
</dbReference>
<dbReference type="PANTHER" id="PTHR42978">
    <property type="entry name" value="QUORUM-QUENCHING LACTONASE YTNP-RELATED-RELATED"/>
    <property type="match status" value="1"/>
</dbReference>
<sequence length="257" mass="28359">MSGRWEVLALRYATLDSTLLSVPLDADVHDRMGRMDYFVWVVRDGARVILVDTGFSEAAARARGRTLLRHPVAALASIGIAAEDVADVVITHLHYDHAGNLAAFPNARFHLQDKEMTFATGRYMVHKPIRRPFDVDDVVAAVRLVYREQVVFHDGDYVLAPGVAAHLIGGHSMGLQVLTVEGPRRVVVASDALHLTRLMDRDDAFPVLFDYPATLEGYRRLRELAGEDGIILPGHDPEVLSLWPPVAASDPDTVRIG</sequence>
<organism evidence="7 8">
    <name type="scientific">Acuticoccus mangrovi</name>
    <dbReference type="NCBI Taxonomy" id="2796142"/>
    <lineage>
        <taxon>Bacteria</taxon>
        <taxon>Pseudomonadati</taxon>
        <taxon>Pseudomonadota</taxon>
        <taxon>Alphaproteobacteria</taxon>
        <taxon>Hyphomicrobiales</taxon>
        <taxon>Amorphaceae</taxon>
        <taxon>Acuticoccus</taxon>
    </lineage>
</organism>
<dbReference type="InterPro" id="IPR001279">
    <property type="entry name" value="Metallo-B-lactamas"/>
</dbReference>
<evidence type="ECO:0000256" key="3">
    <source>
        <dbReference type="ARBA" id="ARBA00022723"/>
    </source>
</evidence>
<reference evidence="7" key="1">
    <citation type="submission" date="2020-12" db="EMBL/GenBank/DDBJ databases">
        <title>Bacterial taxonomy.</title>
        <authorList>
            <person name="Pan X."/>
        </authorList>
    </citation>
    <scope>NUCLEOTIDE SEQUENCE</scope>
    <source>
        <strain evidence="7">B2012</strain>
    </source>
</reference>
<dbReference type="InterPro" id="IPR036866">
    <property type="entry name" value="RibonucZ/Hydroxyglut_hydro"/>
</dbReference>
<dbReference type="Proteomes" id="UP000609531">
    <property type="component" value="Unassembled WGS sequence"/>
</dbReference>
<comment type="caution">
    <text evidence="7">The sequence shown here is derived from an EMBL/GenBank/DDBJ whole genome shotgun (WGS) entry which is preliminary data.</text>
</comment>
<dbReference type="PANTHER" id="PTHR42978:SF7">
    <property type="entry name" value="METALLO-HYDROLASE RV2300C-RELATED"/>
    <property type="match status" value="1"/>
</dbReference>
<dbReference type="Gene3D" id="3.60.15.10">
    <property type="entry name" value="Ribonuclease Z/Hydroxyacylglutathione hydrolase-like"/>
    <property type="match status" value="1"/>
</dbReference>
<evidence type="ECO:0000313" key="7">
    <source>
        <dbReference type="EMBL" id="MBJ3777335.1"/>
    </source>
</evidence>
<evidence type="ECO:0000256" key="5">
    <source>
        <dbReference type="ARBA" id="ARBA00022833"/>
    </source>
</evidence>
<keyword evidence="3" id="KW-0479">Metal-binding</keyword>
<accession>A0A934IRJ2</accession>
<comment type="similarity">
    <text evidence="2">Belongs to the metallo-beta-lactamase superfamily.</text>
</comment>
<evidence type="ECO:0000259" key="6">
    <source>
        <dbReference type="SMART" id="SM00849"/>
    </source>
</evidence>
<dbReference type="AlphaFoldDB" id="A0A934IRJ2"/>
<dbReference type="GO" id="GO:0046872">
    <property type="term" value="F:metal ion binding"/>
    <property type="evidence" value="ECO:0007669"/>
    <property type="project" value="UniProtKB-KW"/>
</dbReference>
<dbReference type="RefSeq" id="WP_198883243.1">
    <property type="nucleotide sequence ID" value="NZ_JAEKJA010000015.1"/>
</dbReference>
<feature type="domain" description="Metallo-beta-lactamase" evidence="6">
    <location>
        <begin position="36"/>
        <end position="235"/>
    </location>
</feature>
<keyword evidence="5" id="KW-0862">Zinc</keyword>
<dbReference type="CDD" id="cd07729">
    <property type="entry name" value="AHL_lactonase_MBL-fold"/>
    <property type="match status" value="1"/>
</dbReference>
<keyword evidence="8" id="KW-1185">Reference proteome</keyword>